<dbReference type="GO" id="GO:0009691">
    <property type="term" value="P:cytokinin biosynthetic process"/>
    <property type="evidence" value="ECO:0007669"/>
    <property type="project" value="UniProtKB-KW"/>
</dbReference>
<keyword evidence="5" id="KW-0539">Nucleus</keyword>
<accession>A0A059ANU7</accession>
<name>A0A059ANU7_EUCGR</name>
<dbReference type="PANTHER" id="PTHR33347:SF1">
    <property type="entry name" value="PROTEIN SOB FIVE-LIKE 5"/>
    <property type="match status" value="1"/>
</dbReference>
<keyword evidence="3" id="KW-0203">Cytokinin biosynthesis</keyword>
<dbReference type="InterPro" id="IPR044670">
    <property type="entry name" value="SOFL"/>
</dbReference>
<dbReference type="EMBL" id="KK198761">
    <property type="protein sequence ID" value="KCW55085.1"/>
    <property type="molecule type" value="Genomic_DNA"/>
</dbReference>
<evidence type="ECO:0000256" key="1">
    <source>
        <dbReference type="ARBA" id="ARBA00004496"/>
    </source>
</evidence>
<evidence type="ECO:0000256" key="4">
    <source>
        <dbReference type="ARBA" id="ARBA00022864"/>
    </source>
</evidence>
<dbReference type="STRING" id="71139.A0A059ANU7"/>
<sequence length="209" mass="23531">MNVLVSSECSSGCESGWTLYFEHSVNPSRRDSASPFLDERDDEDLCDENRGKGIEDDEEEGLSMVSDASSGPPVHFLEDIHDQQRRFNSGSDRDQRVRSPVKALKQSGKGQRTREQHHPWRYKINQDLPSLLDDTASSPIINFFPTKDLMLSGSPGSMESVLEFSEGRSAFQERFGFMQSSHSGKQNNQLSRLLTFLSLLIFIRLIGGI</sequence>
<evidence type="ECO:0000256" key="7">
    <source>
        <dbReference type="SAM" id="MobiDB-lite"/>
    </source>
</evidence>
<evidence type="ECO:0000313" key="8">
    <source>
        <dbReference type="EMBL" id="KCW55085.1"/>
    </source>
</evidence>
<organism evidence="8">
    <name type="scientific">Eucalyptus grandis</name>
    <name type="common">Flooded gum</name>
    <dbReference type="NCBI Taxonomy" id="71139"/>
    <lineage>
        <taxon>Eukaryota</taxon>
        <taxon>Viridiplantae</taxon>
        <taxon>Streptophyta</taxon>
        <taxon>Embryophyta</taxon>
        <taxon>Tracheophyta</taxon>
        <taxon>Spermatophyta</taxon>
        <taxon>Magnoliopsida</taxon>
        <taxon>eudicotyledons</taxon>
        <taxon>Gunneridae</taxon>
        <taxon>Pentapetalae</taxon>
        <taxon>rosids</taxon>
        <taxon>malvids</taxon>
        <taxon>Myrtales</taxon>
        <taxon>Myrtaceae</taxon>
        <taxon>Myrtoideae</taxon>
        <taxon>Eucalypteae</taxon>
        <taxon>Eucalyptus</taxon>
    </lineage>
</organism>
<dbReference type="AlphaFoldDB" id="A0A059ANU7"/>
<reference evidence="8" key="1">
    <citation type="submission" date="2013-07" db="EMBL/GenBank/DDBJ databases">
        <title>The genome of Eucalyptus grandis.</title>
        <authorList>
            <person name="Schmutz J."/>
            <person name="Hayes R."/>
            <person name="Myburg A."/>
            <person name="Tuskan G."/>
            <person name="Grattapaglia D."/>
            <person name="Rokhsar D.S."/>
        </authorList>
    </citation>
    <scope>NUCLEOTIDE SEQUENCE</scope>
    <source>
        <tissue evidence="8">Leaf extractions</tissue>
    </source>
</reference>
<dbReference type="FunCoup" id="A0A059ANU7">
    <property type="interactions" value="91"/>
</dbReference>
<proteinExistence type="inferred from homology"/>
<evidence type="ECO:0000256" key="6">
    <source>
        <dbReference type="ARBA" id="ARBA00024199"/>
    </source>
</evidence>
<keyword evidence="4" id="KW-0932">Cytokinin signaling pathway</keyword>
<dbReference type="OMA" id="GLKKQCK"/>
<comment type="subcellular location">
    <subcellularLocation>
        <location evidence="1">Cytoplasm</location>
    </subcellularLocation>
</comment>
<gene>
    <name evidence="8" type="ORF">EUGRSUZ_I01046</name>
</gene>
<dbReference type="GO" id="GO:0005737">
    <property type="term" value="C:cytoplasm"/>
    <property type="evidence" value="ECO:0007669"/>
    <property type="project" value="UniProtKB-SubCell"/>
</dbReference>
<dbReference type="Gramene" id="KCW55085">
    <property type="protein sequence ID" value="KCW55085"/>
    <property type="gene ID" value="EUGRSUZ_I01046"/>
</dbReference>
<protein>
    <submittedName>
        <fullName evidence="8">Uncharacterized protein</fullName>
    </submittedName>
</protein>
<keyword evidence="2" id="KW-0963">Cytoplasm</keyword>
<evidence type="ECO:0000256" key="5">
    <source>
        <dbReference type="ARBA" id="ARBA00023242"/>
    </source>
</evidence>
<feature type="compositionally biased region" description="Basic and acidic residues" evidence="7">
    <location>
        <begin position="76"/>
        <end position="97"/>
    </location>
</feature>
<evidence type="ECO:0000256" key="2">
    <source>
        <dbReference type="ARBA" id="ARBA00022490"/>
    </source>
</evidence>
<dbReference type="InParanoid" id="A0A059ANU7"/>
<dbReference type="PANTHER" id="PTHR33347">
    <property type="entry name" value="OSJNBA0091C07.3 PROTEIN"/>
    <property type="match status" value="1"/>
</dbReference>
<dbReference type="GO" id="GO:0009736">
    <property type="term" value="P:cytokinin-activated signaling pathway"/>
    <property type="evidence" value="ECO:0007669"/>
    <property type="project" value="UniProtKB-KW"/>
</dbReference>
<feature type="region of interest" description="Disordered" evidence="7">
    <location>
        <begin position="24"/>
        <end position="118"/>
    </location>
</feature>
<comment type="similarity">
    <text evidence="6">Belongs to the SOFL plant protein family.</text>
</comment>
<evidence type="ECO:0000256" key="3">
    <source>
        <dbReference type="ARBA" id="ARBA00022712"/>
    </source>
</evidence>